<proteinExistence type="predicted"/>
<evidence type="ECO:0000256" key="1">
    <source>
        <dbReference type="SAM" id="MobiDB-lite"/>
    </source>
</evidence>
<keyword evidence="3" id="KW-1185">Reference proteome</keyword>
<evidence type="ECO:0000313" key="3">
    <source>
        <dbReference type="Proteomes" id="UP001437256"/>
    </source>
</evidence>
<organism evidence="2 3">
    <name type="scientific">Marasmius tenuissimus</name>
    <dbReference type="NCBI Taxonomy" id="585030"/>
    <lineage>
        <taxon>Eukaryota</taxon>
        <taxon>Fungi</taxon>
        <taxon>Dikarya</taxon>
        <taxon>Basidiomycota</taxon>
        <taxon>Agaricomycotina</taxon>
        <taxon>Agaricomycetes</taxon>
        <taxon>Agaricomycetidae</taxon>
        <taxon>Agaricales</taxon>
        <taxon>Marasmiineae</taxon>
        <taxon>Marasmiaceae</taxon>
        <taxon>Marasmius</taxon>
    </lineage>
</organism>
<feature type="compositionally biased region" description="Low complexity" evidence="1">
    <location>
        <begin position="29"/>
        <end position="71"/>
    </location>
</feature>
<comment type="caution">
    <text evidence="2">The sequence shown here is derived from an EMBL/GenBank/DDBJ whole genome shotgun (WGS) entry which is preliminary data.</text>
</comment>
<protein>
    <submittedName>
        <fullName evidence="2">Uncharacterized protein</fullName>
    </submittedName>
</protein>
<dbReference type="EMBL" id="JBBXMP010000025">
    <property type="protein sequence ID" value="KAL0067472.1"/>
    <property type="molecule type" value="Genomic_DNA"/>
</dbReference>
<reference evidence="2 3" key="1">
    <citation type="submission" date="2024-05" db="EMBL/GenBank/DDBJ databases">
        <title>A draft genome resource for the thread blight pathogen Marasmius tenuissimus strain MS-2.</title>
        <authorList>
            <person name="Yulfo-Soto G.E."/>
            <person name="Baruah I.K."/>
            <person name="Amoako-Attah I."/>
            <person name="Bukari Y."/>
            <person name="Meinhardt L.W."/>
            <person name="Bailey B.A."/>
            <person name="Cohen S.P."/>
        </authorList>
    </citation>
    <scope>NUCLEOTIDE SEQUENCE [LARGE SCALE GENOMIC DNA]</scope>
    <source>
        <strain evidence="2 3">MS-2</strain>
    </source>
</reference>
<feature type="region of interest" description="Disordered" evidence="1">
    <location>
        <begin position="1"/>
        <end position="79"/>
    </location>
</feature>
<gene>
    <name evidence="2" type="ORF">AAF712_005460</name>
</gene>
<dbReference type="Proteomes" id="UP001437256">
    <property type="component" value="Unassembled WGS sequence"/>
</dbReference>
<name>A0ABR3A0J3_9AGAR</name>
<evidence type="ECO:0000313" key="2">
    <source>
        <dbReference type="EMBL" id="KAL0067472.1"/>
    </source>
</evidence>
<accession>A0ABR3A0J3</accession>
<sequence>MADSKNDQQMSNPWSAGAAGGDQRPPMYPQASHSQQSYPQPQSSFNSQQQPYSQPQSFQQQNPSQQYMQQPGAQRSMNPGEAYGATLFAACAQGMHTPKTEYGIAGILAAIICFPCGLLGPEQKTNVGHSLLSHYAPIIHS</sequence>